<evidence type="ECO:0000313" key="11">
    <source>
        <dbReference type="Proteomes" id="UP000594873"/>
    </source>
</evidence>
<dbReference type="GO" id="GO:0005829">
    <property type="term" value="C:cytosol"/>
    <property type="evidence" value="ECO:0007669"/>
    <property type="project" value="TreeGrafter"/>
</dbReference>
<dbReference type="KEGG" id="sflv:IC614_06260"/>
<dbReference type="GO" id="GO:0004345">
    <property type="term" value="F:glucose-6-phosphate dehydrogenase activity"/>
    <property type="evidence" value="ECO:0007669"/>
    <property type="project" value="UniProtKB-UniRule"/>
</dbReference>
<evidence type="ECO:0000256" key="5">
    <source>
        <dbReference type="ARBA" id="ARBA00023002"/>
    </source>
</evidence>
<dbReference type="EC" id="1.1.1.49" evidence="7"/>
<keyword evidence="6 7" id="KW-0119">Carbohydrate metabolism</keyword>
<evidence type="ECO:0000256" key="2">
    <source>
        <dbReference type="ARBA" id="ARBA00009975"/>
    </source>
</evidence>
<dbReference type="PIRSF" id="PIRSF000110">
    <property type="entry name" value="G6PD"/>
    <property type="match status" value="1"/>
</dbReference>
<dbReference type="GO" id="GO:0050661">
    <property type="term" value="F:NADP binding"/>
    <property type="evidence" value="ECO:0007669"/>
    <property type="project" value="UniProtKB-UniRule"/>
</dbReference>
<dbReference type="GO" id="GO:0006006">
    <property type="term" value="P:glucose metabolic process"/>
    <property type="evidence" value="ECO:0007669"/>
    <property type="project" value="UniProtKB-KW"/>
</dbReference>
<gene>
    <name evidence="7 10" type="primary">zwf</name>
    <name evidence="10" type="ORF">IC614_06260</name>
</gene>
<dbReference type="InterPro" id="IPR036291">
    <property type="entry name" value="NAD(P)-bd_dom_sf"/>
</dbReference>
<evidence type="ECO:0000256" key="4">
    <source>
        <dbReference type="ARBA" id="ARBA00022857"/>
    </source>
</evidence>
<comment type="pathway">
    <text evidence="1 7">Carbohydrate degradation; pentose phosphate pathway; D-ribulose 5-phosphate from D-glucose 6-phosphate (oxidative stage): step 1/3.</text>
</comment>
<keyword evidence="4 7" id="KW-0521">NADP</keyword>
<dbReference type="RefSeq" id="WP_200973127.1">
    <property type="nucleotide sequence ID" value="NZ_CP065592.1"/>
</dbReference>
<feature type="domain" description="Glucose-6-phosphate dehydrogenase NAD-binding" evidence="8">
    <location>
        <begin position="24"/>
        <end position="197"/>
    </location>
</feature>
<dbReference type="PROSITE" id="PS00069">
    <property type="entry name" value="G6P_DEHYDROGENASE"/>
    <property type="match status" value="1"/>
</dbReference>
<feature type="active site" description="Proton acceptor" evidence="7">
    <location>
        <position position="250"/>
    </location>
</feature>
<dbReference type="Pfam" id="PF00479">
    <property type="entry name" value="G6PD_N"/>
    <property type="match status" value="1"/>
</dbReference>
<feature type="binding site" evidence="7">
    <location>
        <position position="188"/>
    </location>
    <ligand>
        <name>substrate</name>
    </ligand>
</feature>
<reference evidence="10 11" key="1">
    <citation type="submission" date="2020-11" db="EMBL/GenBank/DDBJ databases">
        <title>Genome seq and assembly of Sphingosinicella sp.</title>
        <authorList>
            <person name="Chhetri G."/>
        </authorList>
    </citation>
    <scope>NUCLEOTIDE SEQUENCE [LARGE SCALE GENOMIC DNA]</scope>
    <source>
        <strain evidence="10 11">UDD2</strain>
    </source>
</reference>
<dbReference type="Proteomes" id="UP000594873">
    <property type="component" value="Chromosome"/>
</dbReference>
<feature type="binding site" evidence="7">
    <location>
        <position position="245"/>
    </location>
    <ligand>
        <name>substrate</name>
    </ligand>
</feature>
<proteinExistence type="inferred from homology"/>
<comment type="similarity">
    <text evidence="2 7">Belongs to the glucose-6-phosphate dehydrogenase family.</text>
</comment>
<dbReference type="Pfam" id="PF02781">
    <property type="entry name" value="G6PD_C"/>
    <property type="match status" value="1"/>
</dbReference>
<organism evidence="10 11">
    <name type="scientific">Allosphingosinicella flava</name>
    <dbReference type="NCBI Taxonomy" id="2771430"/>
    <lineage>
        <taxon>Bacteria</taxon>
        <taxon>Pseudomonadati</taxon>
        <taxon>Pseudomonadota</taxon>
        <taxon>Alphaproteobacteria</taxon>
        <taxon>Sphingomonadales</taxon>
        <taxon>Sphingomonadaceae</taxon>
        <taxon>Allosphingosinicella</taxon>
    </lineage>
</organism>
<dbReference type="PANTHER" id="PTHR23429:SF0">
    <property type="entry name" value="GLUCOSE-6-PHOSPHATE 1-DEHYDROGENASE"/>
    <property type="match status" value="1"/>
</dbReference>
<dbReference type="InterPro" id="IPR001282">
    <property type="entry name" value="G6P_DH"/>
</dbReference>
<dbReference type="GO" id="GO:0009051">
    <property type="term" value="P:pentose-phosphate shunt, oxidative branch"/>
    <property type="evidence" value="ECO:0007669"/>
    <property type="project" value="TreeGrafter"/>
</dbReference>
<feature type="binding site" evidence="7">
    <location>
        <position position="348"/>
    </location>
    <ligand>
        <name>substrate</name>
    </ligand>
</feature>
<dbReference type="HAMAP" id="MF_00966">
    <property type="entry name" value="G6PD"/>
    <property type="match status" value="1"/>
</dbReference>
<dbReference type="PRINTS" id="PR00079">
    <property type="entry name" value="G6PDHDRGNASE"/>
</dbReference>
<dbReference type="SUPFAM" id="SSF55347">
    <property type="entry name" value="Glyceraldehyde-3-phosphate dehydrogenase-like, C-terminal domain"/>
    <property type="match status" value="1"/>
</dbReference>
<name>A0A7T2GMJ5_9SPHN</name>
<dbReference type="UniPathway" id="UPA00115">
    <property type="reaction ID" value="UER00408"/>
</dbReference>
<dbReference type="SUPFAM" id="SSF51735">
    <property type="entry name" value="NAD(P)-binding Rossmann-fold domains"/>
    <property type="match status" value="1"/>
</dbReference>
<comment type="function">
    <text evidence="7">Catalyzes the oxidation of glucose 6-phosphate to 6-phosphogluconolactone.</text>
</comment>
<keyword evidence="3 7" id="KW-0313">Glucose metabolism</keyword>
<protein>
    <recommendedName>
        <fullName evidence="7">Glucose-6-phosphate 1-dehydrogenase</fullName>
        <shortName evidence="7">G6PD</shortName>
        <ecNumber evidence="7">1.1.1.49</ecNumber>
    </recommendedName>
</protein>
<comment type="caution">
    <text evidence="7">Lacks conserved residue(s) required for the propagation of feature annotation.</text>
</comment>
<evidence type="ECO:0000256" key="1">
    <source>
        <dbReference type="ARBA" id="ARBA00004937"/>
    </source>
</evidence>
<dbReference type="Gene3D" id="3.30.360.10">
    <property type="entry name" value="Dihydrodipicolinate Reductase, domain 2"/>
    <property type="match status" value="1"/>
</dbReference>
<sequence>MCPCNSCWGRKPLVLKESANTLLLFGATGDLAQRMLLPSLYGLDLDGLLPPALRIVATARSDLDTEAFRTAAEGALKRFVDADYLKDEAVARFIARLSYVALDASDIAQYGRLAEAVGSTEKGLAIFLSTAPSLFKTTIAGLQRAGLAGDNVRLALEKPLGTDLASSRDINDAVAAVFPEERTFRIDHYLGKETVQNLLALRFGNALFEPLWNAGHIDHVQITVAETVGLEGRVGFYDGTGALRDMVQNHMLQLLALVAMEPPNQFSATEVRDEKVKVLRALRPIDASAVETNSVTGQYQAGAIGGSAVPAYAEELGQPSGTETFVALKAHVDNWRWKGVPFYLRTGKRLPQRQSMIVIQFKPVPHSIFASKGAALKANKLIINLQPQENIRLLTMAKQPGLDRDGIRLREVPLDLGMANAFADTRRRIAYERLLLDLIEGDPTLFVRRDEVEAQWEWIDAIRNGWAAKAMTPRPYAAGNWGPSAAIALTERDGVSWHE</sequence>
<feature type="binding site" evidence="7">
    <location>
        <position position="158"/>
    </location>
    <ligand>
        <name>NADP(+)</name>
        <dbReference type="ChEBI" id="CHEBI:58349"/>
    </ligand>
</feature>
<keyword evidence="5 7" id="KW-0560">Oxidoreductase</keyword>
<evidence type="ECO:0000259" key="8">
    <source>
        <dbReference type="Pfam" id="PF00479"/>
    </source>
</evidence>
<evidence type="ECO:0000259" key="9">
    <source>
        <dbReference type="Pfam" id="PF02781"/>
    </source>
</evidence>
<comment type="catalytic activity">
    <reaction evidence="7">
        <text>D-glucose 6-phosphate + NADP(+) = 6-phospho-D-glucono-1,5-lactone + NADPH + H(+)</text>
        <dbReference type="Rhea" id="RHEA:15841"/>
        <dbReference type="ChEBI" id="CHEBI:15378"/>
        <dbReference type="ChEBI" id="CHEBI:57783"/>
        <dbReference type="ChEBI" id="CHEBI:57955"/>
        <dbReference type="ChEBI" id="CHEBI:58349"/>
        <dbReference type="ChEBI" id="CHEBI:61548"/>
        <dbReference type="EC" id="1.1.1.49"/>
    </reaction>
</comment>
<dbReference type="AlphaFoldDB" id="A0A7T2GMJ5"/>
<dbReference type="EMBL" id="CP065592">
    <property type="protein sequence ID" value="QPQ56268.1"/>
    <property type="molecule type" value="Genomic_DNA"/>
</dbReference>
<evidence type="ECO:0000313" key="10">
    <source>
        <dbReference type="EMBL" id="QPQ56268.1"/>
    </source>
</evidence>
<feature type="binding site" evidence="7">
    <location>
        <position position="192"/>
    </location>
    <ligand>
        <name>substrate</name>
    </ligand>
</feature>
<evidence type="ECO:0000256" key="6">
    <source>
        <dbReference type="ARBA" id="ARBA00023277"/>
    </source>
</evidence>
<dbReference type="InterPro" id="IPR022674">
    <property type="entry name" value="G6P_DH_NAD-bd"/>
</dbReference>
<dbReference type="NCBIfam" id="NF009492">
    <property type="entry name" value="PRK12853.1-3"/>
    <property type="match status" value="1"/>
</dbReference>
<dbReference type="InterPro" id="IPR019796">
    <property type="entry name" value="G6P_DH_AS"/>
</dbReference>
<feature type="binding site" evidence="7">
    <location>
        <position position="60"/>
    </location>
    <ligand>
        <name>NADP(+)</name>
        <dbReference type="ChEBI" id="CHEBI:58349"/>
    </ligand>
</feature>
<feature type="binding site" evidence="7">
    <location>
        <position position="226"/>
    </location>
    <ligand>
        <name>substrate</name>
    </ligand>
</feature>
<dbReference type="InterPro" id="IPR022675">
    <property type="entry name" value="G6P_DH_C"/>
</dbReference>
<accession>A0A7T2GMJ5</accession>
<keyword evidence="11" id="KW-1185">Reference proteome</keyword>
<dbReference type="PANTHER" id="PTHR23429">
    <property type="entry name" value="GLUCOSE-6-PHOSPHATE 1-DEHYDROGENASE G6PD"/>
    <property type="match status" value="1"/>
</dbReference>
<dbReference type="Gene3D" id="3.40.50.720">
    <property type="entry name" value="NAD(P)-binding Rossmann-like Domain"/>
    <property type="match status" value="1"/>
</dbReference>
<feature type="domain" description="Glucose-6-phosphate dehydrogenase C-terminal" evidence="9">
    <location>
        <begin position="199"/>
        <end position="498"/>
    </location>
</feature>
<dbReference type="NCBIfam" id="TIGR00871">
    <property type="entry name" value="zwf"/>
    <property type="match status" value="1"/>
</dbReference>
<evidence type="ECO:0000256" key="7">
    <source>
        <dbReference type="HAMAP-Rule" id="MF_00966"/>
    </source>
</evidence>
<evidence type="ECO:0000256" key="3">
    <source>
        <dbReference type="ARBA" id="ARBA00022526"/>
    </source>
</evidence>